<feature type="region of interest" description="Disordered" evidence="2">
    <location>
        <begin position="259"/>
        <end position="289"/>
    </location>
</feature>
<dbReference type="AlphaFoldDB" id="A0AAE0BW05"/>
<evidence type="ECO:0000256" key="2">
    <source>
        <dbReference type="SAM" id="MobiDB-lite"/>
    </source>
</evidence>
<protein>
    <submittedName>
        <fullName evidence="3">Uncharacterized protein</fullName>
    </submittedName>
</protein>
<proteinExistence type="predicted"/>
<dbReference type="EMBL" id="LGRX02032599">
    <property type="protein sequence ID" value="KAK3243868.1"/>
    <property type="molecule type" value="Genomic_DNA"/>
</dbReference>
<keyword evidence="4" id="KW-1185">Reference proteome</keyword>
<evidence type="ECO:0000313" key="4">
    <source>
        <dbReference type="Proteomes" id="UP001190700"/>
    </source>
</evidence>
<organism evidence="3 4">
    <name type="scientific">Cymbomonas tetramitiformis</name>
    <dbReference type="NCBI Taxonomy" id="36881"/>
    <lineage>
        <taxon>Eukaryota</taxon>
        <taxon>Viridiplantae</taxon>
        <taxon>Chlorophyta</taxon>
        <taxon>Pyramimonadophyceae</taxon>
        <taxon>Pyramimonadales</taxon>
        <taxon>Pyramimonadaceae</taxon>
        <taxon>Cymbomonas</taxon>
    </lineage>
</organism>
<comment type="caution">
    <text evidence="3">The sequence shown here is derived from an EMBL/GenBank/DDBJ whole genome shotgun (WGS) entry which is preliminary data.</text>
</comment>
<feature type="compositionally biased region" description="Polar residues" evidence="2">
    <location>
        <begin position="269"/>
        <end position="280"/>
    </location>
</feature>
<dbReference type="Proteomes" id="UP001190700">
    <property type="component" value="Unassembled WGS sequence"/>
</dbReference>
<gene>
    <name evidence="3" type="ORF">CYMTET_46498</name>
</gene>
<name>A0AAE0BW05_9CHLO</name>
<reference evidence="3 4" key="1">
    <citation type="journal article" date="2015" name="Genome Biol. Evol.">
        <title>Comparative Genomics of a Bacterivorous Green Alga Reveals Evolutionary Causalities and Consequences of Phago-Mixotrophic Mode of Nutrition.</title>
        <authorList>
            <person name="Burns J.A."/>
            <person name="Paasch A."/>
            <person name="Narechania A."/>
            <person name="Kim E."/>
        </authorList>
    </citation>
    <scope>NUCLEOTIDE SEQUENCE [LARGE SCALE GENOMIC DNA]</scope>
    <source>
        <strain evidence="3 4">PLY_AMNH</strain>
    </source>
</reference>
<accession>A0AAE0BW05</accession>
<sequence length="351" mass="38224">MEEHHESTCRVVASIEGGGEAYVDQCRRLKASNDPEVLESICDTMVFHVTKPCFIAALASDREKAFEATDLNSLKSPPKPLQLMIAQAARIVSLERLIELEAELALKASRIADLEVELKAQVVELDQCIADSESTDIQVHQHKVRLDEYEVQVAKQQLQIAELKAAQLAPAAAVAASTSRKGSKKQLETDLDAANQSLALLQKANERDSNLEICDIEDLEAILDGPLNNAGYDWSLGETNSETLAKVFIFAVDTDIEPDADDPTDNIKLGTTDSPRSGTPSEYECNDPKDELSFQWSPSPLKRIVLTLLLLGPAAVGGKTPLFISCVVAQAMVNTLFLRRLLTLGGMAGLR</sequence>
<evidence type="ECO:0000256" key="1">
    <source>
        <dbReference type="SAM" id="Coils"/>
    </source>
</evidence>
<evidence type="ECO:0000313" key="3">
    <source>
        <dbReference type="EMBL" id="KAK3243868.1"/>
    </source>
</evidence>
<keyword evidence="1" id="KW-0175">Coiled coil</keyword>
<feature type="coiled-coil region" evidence="1">
    <location>
        <begin position="97"/>
        <end position="204"/>
    </location>
</feature>